<feature type="transmembrane region" description="Helical" evidence="1">
    <location>
        <begin position="95"/>
        <end position="118"/>
    </location>
</feature>
<evidence type="ECO:0008006" key="4">
    <source>
        <dbReference type="Google" id="ProtNLM"/>
    </source>
</evidence>
<keyword evidence="1" id="KW-0812">Transmembrane</keyword>
<evidence type="ECO:0000313" key="2">
    <source>
        <dbReference type="EMBL" id="CAK0830232.1"/>
    </source>
</evidence>
<feature type="transmembrane region" description="Helical" evidence="1">
    <location>
        <begin position="252"/>
        <end position="273"/>
    </location>
</feature>
<evidence type="ECO:0000313" key="3">
    <source>
        <dbReference type="Proteomes" id="UP001189429"/>
    </source>
</evidence>
<keyword evidence="3" id="KW-1185">Reference proteome</keyword>
<proteinExistence type="predicted"/>
<dbReference type="Proteomes" id="UP001189429">
    <property type="component" value="Unassembled WGS sequence"/>
</dbReference>
<comment type="caution">
    <text evidence="2">The sequence shown here is derived from an EMBL/GenBank/DDBJ whole genome shotgun (WGS) entry which is preliminary data.</text>
</comment>
<keyword evidence="1" id="KW-0472">Membrane</keyword>
<accession>A0ABN9SH32</accession>
<evidence type="ECO:0000256" key="1">
    <source>
        <dbReference type="SAM" id="Phobius"/>
    </source>
</evidence>
<protein>
    <recommendedName>
        <fullName evidence="4">Ion transport domain-containing protein</fullName>
    </recommendedName>
</protein>
<feature type="non-terminal residue" evidence="2">
    <location>
        <position position="329"/>
    </location>
</feature>
<organism evidence="2 3">
    <name type="scientific">Prorocentrum cordatum</name>
    <dbReference type="NCBI Taxonomy" id="2364126"/>
    <lineage>
        <taxon>Eukaryota</taxon>
        <taxon>Sar</taxon>
        <taxon>Alveolata</taxon>
        <taxon>Dinophyceae</taxon>
        <taxon>Prorocentrales</taxon>
        <taxon>Prorocentraceae</taxon>
        <taxon>Prorocentrum</taxon>
    </lineage>
</organism>
<feature type="transmembrane region" description="Helical" evidence="1">
    <location>
        <begin position="222"/>
        <end position="246"/>
    </location>
</feature>
<gene>
    <name evidence="2" type="ORF">PCOR1329_LOCUS28936</name>
</gene>
<reference evidence="2" key="1">
    <citation type="submission" date="2023-10" db="EMBL/GenBank/DDBJ databases">
        <authorList>
            <person name="Chen Y."/>
            <person name="Shah S."/>
            <person name="Dougan E. K."/>
            <person name="Thang M."/>
            <person name="Chan C."/>
        </authorList>
    </citation>
    <scope>NUCLEOTIDE SEQUENCE [LARGE SCALE GENOMIC DNA]</scope>
</reference>
<feature type="transmembrane region" description="Helical" evidence="1">
    <location>
        <begin position="160"/>
        <end position="182"/>
    </location>
</feature>
<sequence>MLRQWPNIAVTSLGDVLNWWDVPSHVFSVYLVSTFWTTIYTVEDGFQNTRDSANHLFWLGVGTVLKGSAVAHRLQTTSTVGHLLIPIRDVFRDSFITAMLVVLVVVVFVFMAFVYIAWKGAAASEAKAAIVDTWVNLVIGEPVMLTGGDPDEFERPWSQYVLVSVTHLAFTIALLNVLMAITMETYRGMGLKAHSRFLRARAELCRITLWKRRVLLTVFCNWLNLSVGRALHALFACLVVSSAVLLMTSVRLVVGLLLCGGGAEVLLTLLVLVADTPVKPSGRVQDKWWIEQHYLWVCTPREEDAAQEEAARALQQLCQGDAAEALARL</sequence>
<name>A0ABN9SH32_9DINO</name>
<dbReference type="EMBL" id="CAUYUJ010010779">
    <property type="protein sequence ID" value="CAK0830232.1"/>
    <property type="molecule type" value="Genomic_DNA"/>
</dbReference>
<keyword evidence="1" id="KW-1133">Transmembrane helix</keyword>